<evidence type="ECO:0000313" key="2">
    <source>
        <dbReference type="Proteomes" id="UP001465668"/>
    </source>
</evidence>
<name>A0ABR2YAD5_9PEZI</name>
<proteinExistence type="predicted"/>
<dbReference type="EMBL" id="JARVKM010000001">
    <property type="protein sequence ID" value="KAK9783935.1"/>
    <property type="molecule type" value="Genomic_DNA"/>
</dbReference>
<protein>
    <submittedName>
        <fullName evidence="1">Uncharacterized protein</fullName>
    </submittedName>
</protein>
<evidence type="ECO:0000313" key="1">
    <source>
        <dbReference type="EMBL" id="KAK9783935.1"/>
    </source>
</evidence>
<comment type="caution">
    <text evidence="1">The sequence shown here is derived from an EMBL/GenBank/DDBJ whole genome shotgun (WGS) entry which is preliminary data.</text>
</comment>
<accession>A0ABR2YAD5</accession>
<sequence length="548" mass="61118">MAMNKAFAHKLLIAAKPSASFASAKFNPVVEAFPGGFEAFLAQEFAIWRDSTNKGVSLTYHQISNIVMSDYNAAHTFNQDLFDEVAKKLPHGVEESYQLYDSDGSKNHHLYIVASRIRANVNLKELFESGLWFPVYVASIHPDTFIFYNDSLLGRDLREEGLSSCARTEFVRKNRKNVNAIHDSVVDAIIKNNGNIPTGLSVYINGNIIDAAQIKMTKLKKGKIRVSFQAITWGDEHSLSGQATHCFEFDPEFPDEIVYFVWGSGEGWAVADLTNGPISSILWKAVADTIAAMYISMKESGTFGTAAREKAWSGLICRMWAKSRSAAIRRFLATWFMRFTTPAGVEIKRRITDSIYNKGALIPYVPFDIAKWENEHKLVPGNLIDLDAYNWDEITLEAMLAMADPYKLDEKKPMAEDSLGGALFLGHLINGSALMQPSYTLAMTDLAQSYTVSKEDLDVVKRSYEKVVLPHLKDQSSTTAVPSGSWKSTGATVHQYWAWTVLDTYRAELEKEVAKQLGPKATGSEIREYIEGLHAGAFILPEGNLFVK</sequence>
<reference evidence="1 2" key="1">
    <citation type="submission" date="2024-02" db="EMBL/GenBank/DDBJ databases">
        <title>First draft genome assembly of two strains of Seiridium cardinale.</title>
        <authorList>
            <person name="Emiliani G."/>
            <person name="Scali E."/>
        </authorList>
    </citation>
    <scope>NUCLEOTIDE SEQUENCE [LARGE SCALE GENOMIC DNA]</scope>
    <source>
        <strain evidence="1 2">BM-138-000479</strain>
    </source>
</reference>
<organism evidence="1 2">
    <name type="scientific">Seiridium cardinale</name>
    <dbReference type="NCBI Taxonomy" id="138064"/>
    <lineage>
        <taxon>Eukaryota</taxon>
        <taxon>Fungi</taxon>
        <taxon>Dikarya</taxon>
        <taxon>Ascomycota</taxon>
        <taxon>Pezizomycotina</taxon>
        <taxon>Sordariomycetes</taxon>
        <taxon>Xylariomycetidae</taxon>
        <taxon>Amphisphaeriales</taxon>
        <taxon>Sporocadaceae</taxon>
        <taxon>Seiridium</taxon>
    </lineage>
</organism>
<gene>
    <name evidence="1" type="ORF">SCAR479_00494</name>
</gene>
<keyword evidence="2" id="KW-1185">Reference proteome</keyword>
<dbReference type="Proteomes" id="UP001465668">
    <property type="component" value="Unassembled WGS sequence"/>
</dbReference>